<reference evidence="1 2" key="1">
    <citation type="submission" date="2014-11" db="EMBL/GenBank/DDBJ databases">
        <authorList>
            <person name="Diene M.Seydina."/>
        </authorList>
    </citation>
    <scope>NUCLEOTIDE SEQUENCE [LARGE SCALE GENOMIC DNA]</scope>
    <source>
        <strain evidence="1 2">Neisseria meningitidis CHUV</strain>
    </source>
</reference>
<accession>A0A0H5Q991</accession>
<dbReference type="SMR" id="A0A0H5Q991"/>
<dbReference type="AlphaFoldDB" id="A0A0H5Q991"/>
<organism evidence="1 2">
    <name type="scientific">Neisseria meningitidis serogroup B</name>
    <dbReference type="NCBI Taxonomy" id="491"/>
    <lineage>
        <taxon>Bacteria</taxon>
        <taxon>Pseudomonadati</taxon>
        <taxon>Pseudomonadota</taxon>
        <taxon>Betaproteobacteria</taxon>
        <taxon>Neisseriales</taxon>
        <taxon>Neisseriaceae</taxon>
        <taxon>Neisseria</taxon>
    </lineage>
</organism>
<proteinExistence type="predicted"/>
<sequence>MKNNVKNWTTKEVKQSLDKFNNILIKNTFLLQYLKKEFSASSAYCLSMLPEEEDIYEILVNGNIIIDLEFNKHTNETVVINVTDVDEYLKTLTNESGRVFFTLAKEIGKQKNI</sequence>
<dbReference type="Proteomes" id="UP000182715">
    <property type="component" value="Unassembled WGS sequence"/>
</dbReference>
<dbReference type="EMBL" id="CVTF01000010">
    <property type="protein sequence ID" value="CRY98607.1"/>
    <property type="molecule type" value="Genomic_DNA"/>
</dbReference>
<name>A0A0H5Q991_NEIMI</name>
<evidence type="ECO:0000313" key="1">
    <source>
        <dbReference type="EMBL" id="CRY98607.1"/>
    </source>
</evidence>
<evidence type="ECO:0000313" key="2">
    <source>
        <dbReference type="Proteomes" id="UP000182715"/>
    </source>
</evidence>
<protein>
    <submittedName>
        <fullName evidence="1">Uncharacterized protein</fullName>
    </submittedName>
</protein>